<accession>A0A0D3K2C1</accession>
<feature type="region of interest" description="Disordered" evidence="1">
    <location>
        <begin position="1"/>
        <end position="56"/>
    </location>
</feature>
<feature type="domain" description="UBA" evidence="2">
    <location>
        <begin position="52"/>
        <end position="92"/>
    </location>
</feature>
<dbReference type="PaxDb" id="2903-EOD29906"/>
<dbReference type="KEGG" id="ehx:EMIHUDRAFT_442601"/>
<dbReference type="Pfam" id="PF00627">
    <property type="entry name" value="UBA"/>
    <property type="match status" value="1"/>
</dbReference>
<dbReference type="PROSITE" id="PS50030">
    <property type="entry name" value="UBA"/>
    <property type="match status" value="1"/>
</dbReference>
<protein>
    <recommendedName>
        <fullName evidence="2">UBA domain-containing protein</fullName>
    </recommendedName>
</protein>
<dbReference type="Proteomes" id="UP000013827">
    <property type="component" value="Unassembled WGS sequence"/>
</dbReference>
<dbReference type="CDD" id="cd14270">
    <property type="entry name" value="UBA"/>
    <property type="match status" value="1"/>
</dbReference>
<dbReference type="Gene3D" id="1.10.8.10">
    <property type="entry name" value="DNA helicase RuvA subunit, C-terminal domain"/>
    <property type="match status" value="1"/>
</dbReference>
<sequence>MLLRLVASSPPHQQRLVEQPPLPPPTAKRQQPRPRPPQGQWLSQYAQSQEPPTNPAAESALVEMGFALADASEALYRSGNDIAAAAALLADRAATTHSRF</sequence>
<keyword evidence="4" id="KW-1185">Reference proteome</keyword>
<evidence type="ECO:0000313" key="4">
    <source>
        <dbReference type="Proteomes" id="UP000013827"/>
    </source>
</evidence>
<name>A0A0D3K2C1_EMIH1</name>
<reference evidence="4" key="1">
    <citation type="journal article" date="2013" name="Nature">
        <title>Pan genome of the phytoplankton Emiliania underpins its global distribution.</title>
        <authorList>
            <person name="Read B.A."/>
            <person name="Kegel J."/>
            <person name="Klute M.J."/>
            <person name="Kuo A."/>
            <person name="Lefebvre S.C."/>
            <person name="Maumus F."/>
            <person name="Mayer C."/>
            <person name="Miller J."/>
            <person name="Monier A."/>
            <person name="Salamov A."/>
            <person name="Young J."/>
            <person name="Aguilar M."/>
            <person name="Claverie J.M."/>
            <person name="Frickenhaus S."/>
            <person name="Gonzalez K."/>
            <person name="Herman E.K."/>
            <person name="Lin Y.C."/>
            <person name="Napier J."/>
            <person name="Ogata H."/>
            <person name="Sarno A.F."/>
            <person name="Shmutz J."/>
            <person name="Schroeder D."/>
            <person name="de Vargas C."/>
            <person name="Verret F."/>
            <person name="von Dassow P."/>
            <person name="Valentin K."/>
            <person name="Van de Peer Y."/>
            <person name="Wheeler G."/>
            <person name="Dacks J.B."/>
            <person name="Delwiche C.F."/>
            <person name="Dyhrman S.T."/>
            <person name="Glockner G."/>
            <person name="John U."/>
            <person name="Richards T."/>
            <person name="Worden A.Z."/>
            <person name="Zhang X."/>
            <person name="Grigoriev I.V."/>
            <person name="Allen A.E."/>
            <person name="Bidle K."/>
            <person name="Borodovsky M."/>
            <person name="Bowler C."/>
            <person name="Brownlee C."/>
            <person name="Cock J.M."/>
            <person name="Elias M."/>
            <person name="Gladyshev V.N."/>
            <person name="Groth M."/>
            <person name="Guda C."/>
            <person name="Hadaegh A."/>
            <person name="Iglesias-Rodriguez M.D."/>
            <person name="Jenkins J."/>
            <person name="Jones B.M."/>
            <person name="Lawson T."/>
            <person name="Leese F."/>
            <person name="Lindquist E."/>
            <person name="Lobanov A."/>
            <person name="Lomsadze A."/>
            <person name="Malik S.B."/>
            <person name="Marsh M.E."/>
            <person name="Mackinder L."/>
            <person name="Mock T."/>
            <person name="Mueller-Roeber B."/>
            <person name="Pagarete A."/>
            <person name="Parker M."/>
            <person name="Probert I."/>
            <person name="Quesneville H."/>
            <person name="Raines C."/>
            <person name="Rensing S.A."/>
            <person name="Riano-Pachon D.M."/>
            <person name="Richier S."/>
            <person name="Rokitta S."/>
            <person name="Shiraiwa Y."/>
            <person name="Soanes D.M."/>
            <person name="van der Giezen M."/>
            <person name="Wahlund T.M."/>
            <person name="Williams B."/>
            <person name="Wilson W."/>
            <person name="Wolfe G."/>
            <person name="Wurch L.L."/>
        </authorList>
    </citation>
    <scope>NUCLEOTIDE SEQUENCE</scope>
</reference>
<proteinExistence type="predicted"/>
<dbReference type="GeneID" id="17275179"/>
<organism evidence="3 4">
    <name type="scientific">Emiliania huxleyi (strain CCMP1516)</name>
    <dbReference type="NCBI Taxonomy" id="280463"/>
    <lineage>
        <taxon>Eukaryota</taxon>
        <taxon>Haptista</taxon>
        <taxon>Haptophyta</taxon>
        <taxon>Prymnesiophyceae</taxon>
        <taxon>Isochrysidales</taxon>
        <taxon>Noelaerhabdaceae</taxon>
        <taxon>Emiliania</taxon>
    </lineage>
</organism>
<reference evidence="3" key="2">
    <citation type="submission" date="2024-10" db="UniProtKB">
        <authorList>
            <consortium name="EnsemblProtists"/>
        </authorList>
    </citation>
    <scope>IDENTIFICATION</scope>
</reference>
<evidence type="ECO:0000259" key="2">
    <source>
        <dbReference type="PROSITE" id="PS50030"/>
    </source>
</evidence>
<feature type="compositionally biased region" description="Polar residues" evidence="1">
    <location>
        <begin position="40"/>
        <end position="51"/>
    </location>
</feature>
<dbReference type="EnsemblProtists" id="EOD29906">
    <property type="protein sequence ID" value="EOD29906"/>
    <property type="gene ID" value="EMIHUDRAFT_442601"/>
</dbReference>
<evidence type="ECO:0000256" key="1">
    <source>
        <dbReference type="SAM" id="MobiDB-lite"/>
    </source>
</evidence>
<dbReference type="AlphaFoldDB" id="A0A0D3K2C1"/>
<evidence type="ECO:0000313" key="3">
    <source>
        <dbReference type="EnsemblProtists" id="EOD29906"/>
    </source>
</evidence>
<dbReference type="InterPro" id="IPR015940">
    <property type="entry name" value="UBA"/>
</dbReference>
<dbReference type="SUPFAM" id="SSF46934">
    <property type="entry name" value="UBA-like"/>
    <property type="match status" value="1"/>
</dbReference>
<dbReference type="RefSeq" id="XP_005782335.1">
    <property type="nucleotide sequence ID" value="XM_005782278.1"/>
</dbReference>
<dbReference type="InterPro" id="IPR009060">
    <property type="entry name" value="UBA-like_sf"/>
</dbReference>
<dbReference type="HOGENOM" id="CLU_2311495_0_0_1"/>